<evidence type="ECO:0000256" key="5">
    <source>
        <dbReference type="SAM" id="Phobius"/>
    </source>
</evidence>
<protein>
    <submittedName>
        <fullName evidence="6">Sodium-dependent transporter</fullName>
    </submittedName>
</protein>
<feature type="transmembrane region" description="Helical" evidence="5">
    <location>
        <begin position="191"/>
        <end position="211"/>
    </location>
</feature>
<evidence type="ECO:0000256" key="4">
    <source>
        <dbReference type="ARBA" id="ARBA00023136"/>
    </source>
</evidence>
<dbReference type="InterPro" id="IPR038770">
    <property type="entry name" value="Na+/solute_symporter_sf"/>
</dbReference>
<feature type="transmembrane region" description="Helical" evidence="5">
    <location>
        <begin position="223"/>
        <end position="241"/>
    </location>
</feature>
<reference evidence="6 7" key="1">
    <citation type="submission" date="2019-01" db="EMBL/GenBank/DDBJ databases">
        <title>Genome sequences of Streptomyces and Rhizobium isolates collected from root and soil.</title>
        <authorList>
            <person name="Chhettri S."/>
            <person name="Sevigny J.L."/>
            <person name="Sen A."/>
            <person name="Ennis N."/>
            <person name="Tisa L."/>
        </authorList>
    </citation>
    <scope>NUCLEOTIDE SEQUENCE [LARGE SCALE GENOMIC DNA]</scope>
    <source>
        <strain evidence="6 7">San01</strain>
    </source>
</reference>
<sequence length="350" mass="35322">MRKRLTWCMVAAYVAAVLVPGPGRWARTAGWAALTFQHGHGQAHGPGTGPTLPSLLLAYVLFTAALQVPARELPTLLRRPVPLLVGTAAAVGVPVALLFLLSRAFAWLPDSDGGSGLLTGLALIGAMPVAGGATVWGGRAGGNQTLVVGLVLSSTILSPLTIPLTLLSAAAVTRGGYSTALGHLAGTGGGLFAVAGVVAPCLGGLAVRGLLPRRMLAGDLAWPKVAALAAALLLTYTNATGGLGDMVSHPDPLLFVAAAGAAALMCGASFGLGWCLARALRSNRRDAIAITLATGMNNSSASAVLATDRLADHPHVLLPVLAYSVLQKVLAGLVDTAFTRSPRAQQSGAP</sequence>
<dbReference type="Gene3D" id="1.20.1530.20">
    <property type="match status" value="1"/>
</dbReference>
<feature type="transmembrane region" description="Helical" evidence="5">
    <location>
        <begin position="81"/>
        <end position="105"/>
    </location>
</feature>
<keyword evidence="2 5" id="KW-0812">Transmembrane</keyword>
<evidence type="ECO:0000256" key="3">
    <source>
        <dbReference type="ARBA" id="ARBA00022989"/>
    </source>
</evidence>
<keyword evidence="7" id="KW-1185">Reference proteome</keyword>
<comment type="subcellular location">
    <subcellularLocation>
        <location evidence="1">Membrane</location>
        <topology evidence="1">Multi-pass membrane protein</topology>
    </subcellularLocation>
</comment>
<dbReference type="InterPro" id="IPR004710">
    <property type="entry name" value="Bilac:Na_transpt"/>
</dbReference>
<dbReference type="Pfam" id="PF01758">
    <property type="entry name" value="SBF"/>
    <property type="match status" value="1"/>
</dbReference>
<dbReference type="PANTHER" id="PTHR10361">
    <property type="entry name" value="SODIUM-BILE ACID COTRANSPORTER"/>
    <property type="match status" value="1"/>
</dbReference>
<comment type="caution">
    <text evidence="6">The sequence shown here is derived from an EMBL/GenBank/DDBJ whole genome shotgun (WGS) entry which is preliminary data.</text>
</comment>
<dbReference type="EMBL" id="RZYA01000003">
    <property type="protein sequence ID" value="RVU27506.1"/>
    <property type="molecule type" value="Genomic_DNA"/>
</dbReference>
<gene>
    <name evidence="6" type="ORF">EOT10_10125</name>
</gene>
<dbReference type="InterPro" id="IPR002657">
    <property type="entry name" value="BilAc:Na_symport/Acr3"/>
</dbReference>
<dbReference type="AlphaFoldDB" id="A0A3S2W486"/>
<dbReference type="GO" id="GO:0016020">
    <property type="term" value="C:membrane"/>
    <property type="evidence" value="ECO:0007669"/>
    <property type="project" value="UniProtKB-SubCell"/>
</dbReference>
<dbReference type="Proteomes" id="UP000283128">
    <property type="component" value="Unassembled WGS sequence"/>
</dbReference>
<feature type="transmembrane region" description="Helical" evidence="5">
    <location>
        <begin position="50"/>
        <end position="69"/>
    </location>
</feature>
<feature type="transmembrane region" description="Helical" evidence="5">
    <location>
        <begin position="145"/>
        <end position="171"/>
    </location>
</feature>
<organism evidence="6 7">
    <name type="scientific">Streptomyces antnestii</name>
    <dbReference type="NCBI Taxonomy" id="2494256"/>
    <lineage>
        <taxon>Bacteria</taxon>
        <taxon>Bacillati</taxon>
        <taxon>Actinomycetota</taxon>
        <taxon>Actinomycetes</taxon>
        <taxon>Kitasatosporales</taxon>
        <taxon>Streptomycetaceae</taxon>
        <taxon>Streptomyces</taxon>
    </lineage>
</organism>
<dbReference type="PANTHER" id="PTHR10361:SF28">
    <property type="entry name" value="P3 PROTEIN-RELATED"/>
    <property type="match status" value="1"/>
</dbReference>
<evidence type="ECO:0000313" key="7">
    <source>
        <dbReference type="Proteomes" id="UP000283128"/>
    </source>
</evidence>
<evidence type="ECO:0000256" key="2">
    <source>
        <dbReference type="ARBA" id="ARBA00022692"/>
    </source>
</evidence>
<dbReference type="OrthoDB" id="3517411at2"/>
<keyword evidence="4 5" id="KW-0472">Membrane</keyword>
<name>A0A3S2W486_9ACTN</name>
<accession>A0A3S2W486</accession>
<keyword evidence="3 5" id="KW-1133">Transmembrane helix</keyword>
<evidence type="ECO:0000256" key="1">
    <source>
        <dbReference type="ARBA" id="ARBA00004141"/>
    </source>
</evidence>
<proteinExistence type="predicted"/>
<evidence type="ECO:0000313" key="6">
    <source>
        <dbReference type="EMBL" id="RVU27506.1"/>
    </source>
</evidence>
<dbReference type="RefSeq" id="WP_127827763.1">
    <property type="nucleotide sequence ID" value="NZ_RZYA01000003.1"/>
</dbReference>
<feature type="transmembrane region" description="Helical" evidence="5">
    <location>
        <begin position="117"/>
        <end position="138"/>
    </location>
</feature>
<feature type="transmembrane region" description="Helical" evidence="5">
    <location>
        <begin position="253"/>
        <end position="277"/>
    </location>
</feature>